<dbReference type="InterPro" id="IPR036388">
    <property type="entry name" value="WH-like_DNA-bd_sf"/>
</dbReference>
<feature type="region of interest" description="Disordered" evidence="1">
    <location>
        <begin position="1"/>
        <end position="41"/>
    </location>
</feature>
<accession>A0A021W1V5</accession>
<organism evidence="2 3">
    <name type="scientific">Actinotalea ferrariae CF5-4</name>
    <dbReference type="NCBI Taxonomy" id="948458"/>
    <lineage>
        <taxon>Bacteria</taxon>
        <taxon>Bacillati</taxon>
        <taxon>Actinomycetota</taxon>
        <taxon>Actinomycetes</taxon>
        <taxon>Micrococcales</taxon>
        <taxon>Cellulomonadaceae</taxon>
        <taxon>Actinotalea</taxon>
    </lineage>
</organism>
<gene>
    <name evidence="2" type="ORF">N866_00450</name>
</gene>
<keyword evidence="3" id="KW-1185">Reference proteome</keyword>
<dbReference type="EMBL" id="AXCW01000001">
    <property type="protein sequence ID" value="EYR65317.1"/>
    <property type="molecule type" value="Genomic_DNA"/>
</dbReference>
<name>A0A021W1V5_9CELL</name>
<evidence type="ECO:0008006" key="4">
    <source>
        <dbReference type="Google" id="ProtNLM"/>
    </source>
</evidence>
<evidence type="ECO:0000256" key="1">
    <source>
        <dbReference type="SAM" id="MobiDB-lite"/>
    </source>
</evidence>
<dbReference type="AlphaFoldDB" id="A0A021W1V5"/>
<sequence length="191" mass="20296">MRRPVSRSPLQSETTMADATGARSRPPEYSSRPAQVDREPGSRLGQALLLVNEIDRTARLLRPILRTVKRLTGLSPAQVHALLAAAEDGEVDRGPRDDGAIRPALAGTGLITADATTAEGPDGAGSRLTDSGRAALEQIQGLQIRILDTVMTSLPEREVDEILASLRRIGDSLEGMPPHPEPWPSTGTGTA</sequence>
<feature type="compositionally biased region" description="Polar residues" evidence="1">
    <location>
        <begin position="8"/>
        <end position="17"/>
    </location>
</feature>
<protein>
    <recommendedName>
        <fullName evidence="4">MarR family transcriptional regulator</fullName>
    </recommendedName>
</protein>
<reference evidence="2 3" key="1">
    <citation type="submission" date="2014-01" db="EMBL/GenBank/DDBJ databases">
        <title>Actinotalea ferrariae CF5-4.</title>
        <authorList>
            <person name="Chen F."/>
            <person name="Li Y."/>
            <person name="Wang G."/>
        </authorList>
    </citation>
    <scope>NUCLEOTIDE SEQUENCE [LARGE SCALE GENOMIC DNA]</scope>
    <source>
        <strain evidence="2 3">CF5-4</strain>
    </source>
</reference>
<dbReference type="Proteomes" id="UP000019753">
    <property type="component" value="Unassembled WGS sequence"/>
</dbReference>
<dbReference type="Gene3D" id="1.10.10.10">
    <property type="entry name" value="Winged helix-like DNA-binding domain superfamily/Winged helix DNA-binding domain"/>
    <property type="match status" value="1"/>
</dbReference>
<feature type="region of interest" description="Disordered" evidence="1">
    <location>
        <begin position="171"/>
        <end position="191"/>
    </location>
</feature>
<proteinExistence type="predicted"/>
<evidence type="ECO:0000313" key="2">
    <source>
        <dbReference type="EMBL" id="EYR65317.1"/>
    </source>
</evidence>
<evidence type="ECO:0000313" key="3">
    <source>
        <dbReference type="Proteomes" id="UP000019753"/>
    </source>
</evidence>
<comment type="caution">
    <text evidence="2">The sequence shown here is derived from an EMBL/GenBank/DDBJ whole genome shotgun (WGS) entry which is preliminary data.</text>
</comment>